<dbReference type="GO" id="GO:0006749">
    <property type="term" value="P:glutathione metabolic process"/>
    <property type="evidence" value="ECO:0000318"/>
    <property type="project" value="GO_Central"/>
</dbReference>
<comment type="similarity">
    <text evidence="4">Belongs to the GST superfamily.</text>
</comment>
<dbReference type="InterPro" id="IPR045074">
    <property type="entry name" value="GST_C_Tau"/>
</dbReference>
<dbReference type="GO" id="GO:0004364">
    <property type="term" value="F:glutathione transferase activity"/>
    <property type="evidence" value="ECO:0000318"/>
    <property type="project" value="GO_Central"/>
</dbReference>
<dbReference type="PROSITE" id="PS50405">
    <property type="entry name" value="GST_CTER"/>
    <property type="match status" value="1"/>
</dbReference>
<dbReference type="Proteomes" id="UP000189703">
    <property type="component" value="Unplaced"/>
</dbReference>
<dbReference type="GO" id="GO:0005737">
    <property type="term" value="C:cytoplasm"/>
    <property type="evidence" value="ECO:0000318"/>
    <property type="project" value="GO_Central"/>
</dbReference>
<dbReference type="InterPro" id="IPR045073">
    <property type="entry name" value="Omega/Tau-like"/>
</dbReference>
<dbReference type="OrthoDB" id="202840at2759"/>
<dbReference type="PANTHER" id="PTHR11260:SF728">
    <property type="entry name" value="GLUTATHIONE TRANSFERASE"/>
    <property type="match status" value="1"/>
</dbReference>
<dbReference type="FunFam" id="1.20.1050.10:FF:000012">
    <property type="entry name" value="Tau class glutathione S-transferase"/>
    <property type="match status" value="1"/>
</dbReference>
<evidence type="ECO:0000256" key="4">
    <source>
        <dbReference type="RuleBase" id="RU003494"/>
    </source>
</evidence>
<dbReference type="InterPro" id="IPR040079">
    <property type="entry name" value="Glutathione_S-Trfase"/>
</dbReference>
<dbReference type="Gene3D" id="1.20.1050.10">
    <property type="match status" value="1"/>
</dbReference>
<dbReference type="FunFam" id="3.40.30.10:FF:000197">
    <property type="entry name" value="Glutathione S-transferase U10"/>
    <property type="match status" value="1"/>
</dbReference>
<dbReference type="STRING" id="4432.A0A1U8AYT1"/>
<proteinExistence type="inferred from homology"/>
<evidence type="ECO:0000313" key="5">
    <source>
        <dbReference type="Proteomes" id="UP000189703"/>
    </source>
</evidence>
<dbReference type="KEGG" id="nnu:104607862"/>
<dbReference type="EC" id="2.5.1.18" evidence="1"/>
<dbReference type="OMA" id="DIAVAWI"/>
<dbReference type="RefSeq" id="XP_010271919.1">
    <property type="nucleotide sequence ID" value="XM_010273617.1"/>
</dbReference>
<gene>
    <name evidence="6" type="primary">LOC104607862</name>
</gene>
<evidence type="ECO:0000256" key="3">
    <source>
        <dbReference type="ARBA" id="ARBA00047960"/>
    </source>
</evidence>
<dbReference type="CDD" id="cd03058">
    <property type="entry name" value="GST_N_Tau"/>
    <property type="match status" value="1"/>
</dbReference>
<dbReference type="CDD" id="cd03185">
    <property type="entry name" value="GST_C_Tau"/>
    <property type="match status" value="1"/>
</dbReference>
<dbReference type="Pfam" id="PF02798">
    <property type="entry name" value="GST_N"/>
    <property type="match status" value="1"/>
</dbReference>
<accession>A0A1U8AYT1</accession>
<dbReference type="AlphaFoldDB" id="A0A1U8AYT1"/>
<dbReference type="InterPro" id="IPR004046">
    <property type="entry name" value="GST_C"/>
</dbReference>
<dbReference type="InterPro" id="IPR004045">
    <property type="entry name" value="Glutathione_S-Trfase_N"/>
</dbReference>
<sequence length="223" mass="25663">MATDQVTLLGMWASPLSLRIEWALKIKGIHYEYIDEDLDNKSQRLLTCNPVHKKVPVLVHAGKPIAESLVILEYIDETWSHSRILPEDPYERAMARFWAKFADDKCWTTIHGVFTKTGQEQENAKSEAIESLKTLEKIPRESKFFGGDAIGFLDIVFGWMAYWVPLLEEITGIILVGEDSLPSLKEWFKNFLDVPLVKELLPPREKLLHHLQTFRQKLITSSS</sequence>
<dbReference type="SFLD" id="SFLDG00358">
    <property type="entry name" value="Main_(cytGST)"/>
    <property type="match status" value="1"/>
</dbReference>
<dbReference type="SFLD" id="SFLDG01152">
    <property type="entry name" value="Main.3:_Omega-_and_Tau-like"/>
    <property type="match status" value="1"/>
</dbReference>
<dbReference type="PANTHER" id="PTHR11260">
    <property type="entry name" value="GLUTATHIONE S-TRANSFERASE, GST, SUPERFAMILY, GST DOMAIN CONTAINING"/>
    <property type="match status" value="1"/>
</dbReference>
<organism evidence="5 6">
    <name type="scientific">Nelumbo nucifera</name>
    <name type="common">Sacred lotus</name>
    <dbReference type="NCBI Taxonomy" id="4432"/>
    <lineage>
        <taxon>Eukaryota</taxon>
        <taxon>Viridiplantae</taxon>
        <taxon>Streptophyta</taxon>
        <taxon>Embryophyta</taxon>
        <taxon>Tracheophyta</taxon>
        <taxon>Spermatophyta</taxon>
        <taxon>Magnoliopsida</taxon>
        <taxon>Proteales</taxon>
        <taxon>Nelumbonaceae</taxon>
        <taxon>Nelumbo</taxon>
    </lineage>
</organism>
<name>A0A1U8AYT1_NELNU</name>
<dbReference type="PROSITE" id="PS50404">
    <property type="entry name" value="GST_NTER"/>
    <property type="match status" value="1"/>
</dbReference>
<dbReference type="Gene3D" id="3.40.30.10">
    <property type="entry name" value="Glutaredoxin"/>
    <property type="match status" value="1"/>
</dbReference>
<dbReference type="GeneID" id="104607862"/>
<dbReference type="Pfam" id="PF00043">
    <property type="entry name" value="GST_C"/>
    <property type="match status" value="1"/>
</dbReference>
<evidence type="ECO:0000256" key="2">
    <source>
        <dbReference type="ARBA" id="ARBA00022679"/>
    </source>
</evidence>
<keyword evidence="2" id="KW-0808">Transferase</keyword>
<dbReference type="InterPro" id="IPR036282">
    <property type="entry name" value="Glutathione-S-Trfase_C_sf"/>
</dbReference>
<protein>
    <recommendedName>
        <fullName evidence="1">glutathione transferase</fullName>
        <ecNumber evidence="1">2.5.1.18</ecNumber>
    </recommendedName>
</protein>
<reference evidence="6" key="1">
    <citation type="submission" date="2025-08" db="UniProtKB">
        <authorList>
            <consortium name="RefSeq"/>
        </authorList>
    </citation>
    <scope>IDENTIFICATION</scope>
</reference>
<evidence type="ECO:0000256" key="1">
    <source>
        <dbReference type="ARBA" id="ARBA00012452"/>
    </source>
</evidence>
<dbReference type="SUPFAM" id="SSF47616">
    <property type="entry name" value="GST C-terminal domain-like"/>
    <property type="match status" value="1"/>
</dbReference>
<comment type="catalytic activity">
    <reaction evidence="3">
        <text>RX + glutathione = an S-substituted glutathione + a halide anion + H(+)</text>
        <dbReference type="Rhea" id="RHEA:16437"/>
        <dbReference type="ChEBI" id="CHEBI:15378"/>
        <dbReference type="ChEBI" id="CHEBI:16042"/>
        <dbReference type="ChEBI" id="CHEBI:17792"/>
        <dbReference type="ChEBI" id="CHEBI:57925"/>
        <dbReference type="ChEBI" id="CHEBI:90779"/>
        <dbReference type="EC" id="2.5.1.18"/>
    </reaction>
</comment>
<dbReference type="eggNOG" id="KOG0406">
    <property type="taxonomic scope" value="Eukaryota"/>
</dbReference>
<dbReference type="SFLD" id="SFLDS00019">
    <property type="entry name" value="Glutathione_Transferase_(cytos"/>
    <property type="match status" value="1"/>
</dbReference>
<dbReference type="InterPro" id="IPR010987">
    <property type="entry name" value="Glutathione-S-Trfase_C-like"/>
</dbReference>
<dbReference type="SUPFAM" id="SSF52833">
    <property type="entry name" value="Thioredoxin-like"/>
    <property type="match status" value="1"/>
</dbReference>
<dbReference type="InterPro" id="IPR036249">
    <property type="entry name" value="Thioredoxin-like_sf"/>
</dbReference>
<keyword evidence="5" id="KW-1185">Reference proteome</keyword>
<evidence type="ECO:0000313" key="6">
    <source>
        <dbReference type="RefSeq" id="XP_010271919.1"/>
    </source>
</evidence>